<organism evidence="1 2">
    <name type="scientific">Trichinella zimbabwensis</name>
    <dbReference type="NCBI Taxonomy" id="268475"/>
    <lineage>
        <taxon>Eukaryota</taxon>
        <taxon>Metazoa</taxon>
        <taxon>Ecdysozoa</taxon>
        <taxon>Nematoda</taxon>
        <taxon>Enoplea</taxon>
        <taxon>Dorylaimia</taxon>
        <taxon>Trichinellida</taxon>
        <taxon>Trichinellidae</taxon>
        <taxon>Trichinella</taxon>
    </lineage>
</organism>
<proteinExistence type="predicted"/>
<evidence type="ECO:0000313" key="2">
    <source>
        <dbReference type="Proteomes" id="UP000055024"/>
    </source>
</evidence>
<reference evidence="1 2" key="1">
    <citation type="submission" date="2015-01" db="EMBL/GenBank/DDBJ databases">
        <title>Evolution of Trichinella species and genotypes.</title>
        <authorList>
            <person name="Korhonen P.K."/>
            <person name="Edoardo P."/>
            <person name="Giuseppe L.R."/>
            <person name="Gasser R.B."/>
        </authorList>
    </citation>
    <scope>NUCLEOTIDE SEQUENCE [LARGE SCALE GENOMIC DNA]</scope>
    <source>
        <strain evidence="1">ISS1029</strain>
    </source>
</reference>
<gene>
    <name evidence="1" type="ORF">T11_7841</name>
</gene>
<keyword evidence="2" id="KW-1185">Reference proteome</keyword>
<sequence>MNSQASPDGKPRRSAVNKGQVWSAADMGDVHSNPLPYLLNLQASSFPSFRSQSSDLHGSQLLSTCRTWCLDTVRKYKVCFIPGWPMA</sequence>
<dbReference type="EMBL" id="JYDP01000006">
    <property type="protein sequence ID" value="KRZ17604.1"/>
    <property type="molecule type" value="Genomic_DNA"/>
</dbReference>
<dbReference type="OrthoDB" id="5927524at2759"/>
<name>A0A0V1I5F0_9BILA</name>
<protein>
    <submittedName>
        <fullName evidence="1">Uncharacterized protein</fullName>
    </submittedName>
</protein>
<accession>A0A0V1I5F0</accession>
<evidence type="ECO:0000313" key="1">
    <source>
        <dbReference type="EMBL" id="KRZ17604.1"/>
    </source>
</evidence>
<dbReference type="Proteomes" id="UP000055024">
    <property type="component" value="Unassembled WGS sequence"/>
</dbReference>
<comment type="caution">
    <text evidence="1">The sequence shown here is derived from an EMBL/GenBank/DDBJ whole genome shotgun (WGS) entry which is preliminary data.</text>
</comment>
<dbReference type="AlphaFoldDB" id="A0A0V1I5F0"/>